<evidence type="ECO:0000313" key="2">
    <source>
        <dbReference type="Proteomes" id="UP001469553"/>
    </source>
</evidence>
<dbReference type="PANTHER" id="PTHR45912:SF3">
    <property type="entry name" value="CILIA- AND FLAGELLA-ASSOCIATED PROTEIN 47"/>
    <property type="match status" value="1"/>
</dbReference>
<keyword evidence="2" id="KW-1185">Reference proteome</keyword>
<evidence type="ECO:0000313" key="1">
    <source>
        <dbReference type="EMBL" id="MEQ2293111.1"/>
    </source>
</evidence>
<comment type="caution">
    <text evidence="1">The sequence shown here is derived from an EMBL/GenBank/DDBJ whole genome shotgun (WGS) entry which is preliminary data.</text>
</comment>
<accession>A0ABV0YHB1</accession>
<name>A0ABV0YHB1_9TELE</name>
<protein>
    <submittedName>
        <fullName evidence="1">Uncharacterized protein</fullName>
    </submittedName>
</protein>
<gene>
    <name evidence="1" type="ORF">AMECASPLE_029842</name>
</gene>
<sequence>SSTKLTVQFSCDFLRPVEAVLLLISSSGFGIRCATRAFSLQTRISQITPTNAVQWSSPCYQLKVIELPLTNKFNKEAQFRVVLVESTFNPLEPEKKNNLLSQQEFFNTK</sequence>
<dbReference type="PANTHER" id="PTHR45912">
    <property type="entry name" value="CILIA- AND FLAGELLA-ASSOCIATED PROTEIN 47"/>
    <property type="match status" value="1"/>
</dbReference>
<dbReference type="Proteomes" id="UP001469553">
    <property type="component" value="Unassembled WGS sequence"/>
</dbReference>
<feature type="non-terminal residue" evidence="1">
    <location>
        <position position="1"/>
    </location>
</feature>
<proteinExistence type="predicted"/>
<dbReference type="EMBL" id="JAHRIP010031684">
    <property type="protein sequence ID" value="MEQ2293111.1"/>
    <property type="molecule type" value="Genomic_DNA"/>
</dbReference>
<organism evidence="1 2">
    <name type="scientific">Ameca splendens</name>
    <dbReference type="NCBI Taxonomy" id="208324"/>
    <lineage>
        <taxon>Eukaryota</taxon>
        <taxon>Metazoa</taxon>
        <taxon>Chordata</taxon>
        <taxon>Craniata</taxon>
        <taxon>Vertebrata</taxon>
        <taxon>Euteleostomi</taxon>
        <taxon>Actinopterygii</taxon>
        <taxon>Neopterygii</taxon>
        <taxon>Teleostei</taxon>
        <taxon>Neoteleostei</taxon>
        <taxon>Acanthomorphata</taxon>
        <taxon>Ovalentaria</taxon>
        <taxon>Atherinomorphae</taxon>
        <taxon>Cyprinodontiformes</taxon>
        <taxon>Goodeidae</taxon>
        <taxon>Ameca</taxon>
    </lineage>
</organism>
<reference evidence="1 2" key="1">
    <citation type="submission" date="2021-06" db="EMBL/GenBank/DDBJ databases">
        <authorList>
            <person name="Palmer J.M."/>
        </authorList>
    </citation>
    <scope>NUCLEOTIDE SEQUENCE [LARGE SCALE GENOMIC DNA]</scope>
    <source>
        <strain evidence="1 2">AS_MEX2019</strain>
        <tissue evidence="1">Muscle</tissue>
    </source>
</reference>